<protein>
    <submittedName>
        <fullName evidence="2">Predicted dithiol-disulfide isomerase, DsbA family</fullName>
    </submittedName>
</protein>
<dbReference type="CDD" id="cd03024">
    <property type="entry name" value="DsbA_FrnE"/>
    <property type="match status" value="1"/>
</dbReference>
<gene>
    <name evidence="2" type="ORF">SAMN04487904_11393</name>
</gene>
<keyword evidence="2" id="KW-0413">Isomerase</keyword>
<dbReference type="PANTHER" id="PTHR13887">
    <property type="entry name" value="GLUTATHIONE S-TRANSFERASE KAPPA"/>
    <property type="match status" value="1"/>
</dbReference>
<dbReference type="Pfam" id="PF01323">
    <property type="entry name" value="DSBA"/>
    <property type="match status" value="1"/>
</dbReference>
<reference evidence="3" key="1">
    <citation type="submission" date="2016-10" db="EMBL/GenBank/DDBJ databases">
        <authorList>
            <person name="Varghese N."/>
            <person name="Submissions S."/>
        </authorList>
    </citation>
    <scope>NUCLEOTIDE SEQUENCE [LARGE SCALE GENOMIC DNA]</scope>
    <source>
        <strain evidence="3">DSM 45501</strain>
    </source>
</reference>
<dbReference type="AlphaFoldDB" id="A0A1I7BYT2"/>
<dbReference type="InterPro" id="IPR011767">
    <property type="entry name" value="GLR_AS"/>
</dbReference>
<keyword evidence="3" id="KW-1185">Reference proteome</keyword>
<proteinExistence type="predicted"/>
<evidence type="ECO:0000313" key="2">
    <source>
        <dbReference type="EMBL" id="SFT92327.1"/>
    </source>
</evidence>
<dbReference type="GO" id="GO:0016853">
    <property type="term" value="F:isomerase activity"/>
    <property type="evidence" value="ECO:0007669"/>
    <property type="project" value="UniProtKB-KW"/>
</dbReference>
<accession>A0A1I7BYT2</accession>
<dbReference type="EMBL" id="FPAT01000013">
    <property type="protein sequence ID" value="SFT92327.1"/>
    <property type="molecule type" value="Genomic_DNA"/>
</dbReference>
<dbReference type="GO" id="GO:0016491">
    <property type="term" value="F:oxidoreductase activity"/>
    <property type="evidence" value="ECO:0007669"/>
    <property type="project" value="InterPro"/>
</dbReference>
<dbReference type="SUPFAM" id="SSF52833">
    <property type="entry name" value="Thioredoxin-like"/>
    <property type="match status" value="1"/>
</dbReference>
<feature type="domain" description="DSBA-like thioredoxin" evidence="1">
    <location>
        <begin position="3"/>
        <end position="191"/>
    </location>
</feature>
<evidence type="ECO:0000313" key="3">
    <source>
        <dbReference type="Proteomes" id="UP000199165"/>
    </source>
</evidence>
<dbReference type="PROSITE" id="PS00195">
    <property type="entry name" value="GLUTAREDOXIN_1"/>
    <property type="match status" value="1"/>
</dbReference>
<organism evidence="2 3">
    <name type="scientific">Actinopolyspora righensis</name>
    <dbReference type="NCBI Taxonomy" id="995060"/>
    <lineage>
        <taxon>Bacteria</taxon>
        <taxon>Bacillati</taxon>
        <taxon>Actinomycetota</taxon>
        <taxon>Actinomycetes</taxon>
        <taxon>Actinopolysporales</taxon>
        <taxon>Actinopolysporaceae</taxon>
        <taxon>Actinopolyspora</taxon>
        <taxon>Actinopolyspora alba group</taxon>
    </lineage>
</organism>
<evidence type="ECO:0000259" key="1">
    <source>
        <dbReference type="Pfam" id="PF01323"/>
    </source>
</evidence>
<dbReference type="RefSeq" id="WP_092980674.1">
    <property type="nucleotide sequence ID" value="NZ_FPAT01000013.1"/>
</dbReference>
<dbReference type="InterPro" id="IPR001853">
    <property type="entry name" value="DSBA-like_thioredoxin_dom"/>
</dbReference>
<dbReference type="STRING" id="995060.SAMN04487904_11393"/>
<sequence>MATMDVYFDYVCPFCLLAKEDITTVAAEYGVDIEWHPFELRPYPAETLRPEDDYLPAIWQRAVYPMARREGVEITLPSISPQPYSHTAFEGYQYAREHGLGQDYNDRVLRAFFQRDLDIGRIDVLTELAAELGLDSTEFGRALTDRRYAETHRKALEHARDEVGITAVPTVIIGEHRINGVPDKERLRTALSSTLSATS</sequence>
<dbReference type="Proteomes" id="UP000199165">
    <property type="component" value="Unassembled WGS sequence"/>
</dbReference>
<dbReference type="InterPro" id="IPR036249">
    <property type="entry name" value="Thioredoxin-like_sf"/>
</dbReference>
<dbReference type="Gene3D" id="3.40.30.10">
    <property type="entry name" value="Glutaredoxin"/>
    <property type="match status" value="1"/>
</dbReference>
<name>A0A1I7BYT2_9ACTN</name>
<dbReference type="PANTHER" id="PTHR13887:SF33">
    <property type="entry name" value="ISOMERASE"/>
    <property type="match status" value="1"/>
</dbReference>